<evidence type="ECO:0000313" key="2">
    <source>
        <dbReference type="Proteomes" id="UP000464318"/>
    </source>
</evidence>
<organism evidence="1 2">
    <name type="scientific">Bergeyella cardium</name>
    <dbReference type="NCBI Taxonomy" id="1585976"/>
    <lineage>
        <taxon>Bacteria</taxon>
        <taxon>Pseudomonadati</taxon>
        <taxon>Bacteroidota</taxon>
        <taxon>Flavobacteriia</taxon>
        <taxon>Flavobacteriales</taxon>
        <taxon>Weeksellaceae</taxon>
        <taxon>Bergeyella</taxon>
    </lineage>
</organism>
<dbReference type="KEGG" id="bcad:DBX24_05750"/>
<dbReference type="Proteomes" id="UP000464318">
    <property type="component" value="Chromosome"/>
</dbReference>
<name>A0A6P1QTH7_9FLAO</name>
<dbReference type="AlphaFoldDB" id="A0A6P1QTH7"/>
<dbReference type="EMBL" id="CP029149">
    <property type="protein sequence ID" value="QHN65422.1"/>
    <property type="molecule type" value="Genomic_DNA"/>
</dbReference>
<evidence type="ECO:0000313" key="1">
    <source>
        <dbReference type="EMBL" id="QHN65422.1"/>
    </source>
</evidence>
<protein>
    <submittedName>
        <fullName evidence="1">DUF2633 family protein</fullName>
    </submittedName>
</protein>
<sequence>MLVFLFFICQFSTRLTKGILLYSFSLCFNKVIYSAFIKELSLNC</sequence>
<reference evidence="1 2" key="1">
    <citation type="submission" date="2018-04" db="EMBL/GenBank/DDBJ databases">
        <title>Characteristic and Complete Genome Sequencing of A Novel Member of Infective Endocarditis Causative Bacteria: Bergeyella cardium QL-PH.</title>
        <authorList>
            <person name="Pan H."/>
            <person name="Sun E."/>
            <person name="Zhang Y."/>
        </authorList>
    </citation>
    <scope>NUCLEOTIDE SEQUENCE [LARGE SCALE GENOMIC DNA]</scope>
    <source>
        <strain evidence="1 2">HPQL</strain>
    </source>
</reference>
<proteinExistence type="predicted"/>
<gene>
    <name evidence="1" type="ORF">DBX24_05750</name>
</gene>
<accession>A0A6P1QTH7</accession>
<keyword evidence="2" id="KW-1185">Reference proteome</keyword>